<dbReference type="InterPro" id="IPR003599">
    <property type="entry name" value="Ig_sub"/>
</dbReference>
<dbReference type="Pfam" id="PF00041">
    <property type="entry name" value="fn3"/>
    <property type="match status" value="3"/>
</dbReference>
<evidence type="ECO:0000256" key="4">
    <source>
        <dbReference type="ARBA" id="ARBA00023136"/>
    </source>
</evidence>
<evidence type="ECO:0000313" key="11">
    <source>
        <dbReference type="Proteomes" id="UP001162156"/>
    </source>
</evidence>
<keyword evidence="2" id="KW-1003">Cell membrane</keyword>
<evidence type="ECO:0008006" key="12">
    <source>
        <dbReference type="Google" id="ProtNLM"/>
    </source>
</evidence>
<dbReference type="EMBL" id="JANEYF010003657">
    <property type="protein sequence ID" value="KAJ8934872.1"/>
    <property type="molecule type" value="Genomic_DNA"/>
</dbReference>
<dbReference type="CDD" id="cd00063">
    <property type="entry name" value="FN3"/>
    <property type="match status" value="4"/>
</dbReference>
<gene>
    <name evidence="10" type="ORF">NQ314_013148</name>
</gene>
<evidence type="ECO:0000313" key="10">
    <source>
        <dbReference type="EMBL" id="KAJ8934872.1"/>
    </source>
</evidence>
<dbReference type="InterPro" id="IPR003598">
    <property type="entry name" value="Ig_sub2"/>
</dbReference>
<dbReference type="SUPFAM" id="SSF48726">
    <property type="entry name" value="Immunoglobulin"/>
    <property type="match status" value="3"/>
</dbReference>
<sequence length="762" mass="85988">NYQQLKFPNNFPKAFPEAPTAGKDVRLECVAFGYPVPSYNWTRKAGNLPRSAYLTSYNRILIIPKVQVEDEGEYVCRAYNDRASIENSVILNIQAEPNFTIPLTDKHLDNKGELVWTCEAFGIPDVNYTWWKNGRQLVMGYFEQEDQSRIKIQDNVLTISYLDGERDPGMYQCRASNTLKTRYSSAQLRVLAFKPSFKKNPLESETYAAEGGNATIKCSPEAAPRPKFIWKKDGNVIGAGGHRKIYDSGNLFISPVSRDDEGIYTCTASNELGLDESKGRLIVLRGPRLVEPLKPNILTTVGRNIDLQCYAVTDEMLDIAYIWKHNGMTIRDIDVKNSYNRLVINIQKTSATLQWTDGAHHGTPIHSYTISGRTNWNHTWVNISHGVRATEIDRYTGRKEAIIDNILTPWSVYEFRVAAWNDLGIGAPSAPSGGGKIGDLTITWNPLKSDEQNGPGIYYKIFWKRREGETEFQSSSLKEFGNTGMAVVHIPLEFFYTQYIVKVQAINDLGPGPISQEHIIYSAEDMPQVAPQLVVAKSYNSTALNVSWQPIDQTREKVRGKLIGHRIKYWKKDTGEQDSVYYLSRSTKPWALIVGLQPDTYYLVKAMVYNAAGEGPESERYIERTFRMAPQKPPSSVRVFGINPSTVKVVWRYVQPSLEEEPLQGYKIRVWEVDQDMSTANDTIIPVGSKLEGYVNNLSPGKTYRLRVLAYSNGGDGHMSSPEKVFQMGNPQYFQSAANDIKISIFIIATALVIHMLLLTNS</sequence>
<comment type="subcellular location">
    <subcellularLocation>
        <location evidence="1">Cell membrane</location>
    </subcellularLocation>
</comment>
<dbReference type="Gene3D" id="2.60.40.10">
    <property type="entry name" value="Immunoglobulins"/>
    <property type="match status" value="7"/>
</dbReference>
<feature type="domain" description="Fibronectin type-III" evidence="9">
    <location>
        <begin position="530"/>
        <end position="631"/>
    </location>
</feature>
<dbReference type="InterPro" id="IPR003961">
    <property type="entry name" value="FN3_dom"/>
</dbReference>
<dbReference type="PROSITE" id="PS50835">
    <property type="entry name" value="IG_LIKE"/>
    <property type="match status" value="3"/>
</dbReference>
<feature type="domain" description="Ig-like" evidence="8">
    <location>
        <begin position="195"/>
        <end position="282"/>
    </location>
</feature>
<evidence type="ECO:0000256" key="2">
    <source>
        <dbReference type="ARBA" id="ARBA00022475"/>
    </source>
</evidence>
<feature type="domain" description="Fibronectin type-III" evidence="9">
    <location>
        <begin position="633"/>
        <end position="731"/>
    </location>
</feature>
<dbReference type="Pfam" id="PF13927">
    <property type="entry name" value="Ig_3"/>
    <property type="match status" value="3"/>
</dbReference>
<evidence type="ECO:0000256" key="7">
    <source>
        <dbReference type="ARBA" id="ARBA00023319"/>
    </source>
</evidence>
<dbReference type="FunFam" id="2.60.40.10:FF:001529">
    <property type="entry name" value="Cell adhesion molecule"/>
    <property type="match status" value="1"/>
</dbReference>
<dbReference type="GO" id="GO:0098609">
    <property type="term" value="P:cell-cell adhesion"/>
    <property type="evidence" value="ECO:0007669"/>
    <property type="project" value="TreeGrafter"/>
</dbReference>
<dbReference type="Proteomes" id="UP001162156">
    <property type="component" value="Unassembled WGS sequence"/>
</dbReference>
<dbReference type="PROSITE" id="PS50853">
    <property type="entry name" value="FN3"/>
    <property type="match status" value="3"/>
</dbReference>
<evidence type="ECO:0000256" key="1">
    <source>
        <dbReference type="ARBA" id="ARBA00004236"/>
    </source>
</evidence>
<keyword evidence="11" id="KW-1185">Reference proteome</keyword>
<comment type="caution">
    <text evidence="10">The sequence shown here is derived from an EMBL/GenBank/DDBJ whole genome shotgun (WGS) entry which is preliminary data.</text>
</comment>
<feature type="non-terminal residue" evidence="10">
    <location>
        <position position="1"/>
    </location>
</feature>
<dbReference type="AlphaFoldDB" id="A0AAV8X7H9"/>
<keyword evidence="6" id="KW-0325">Glycoprotein</keyword>
<dbReference type="PANTHER" id="PTHR44170">
    <property type="entry name" value="PROTEIN SIDEKICK"/>
    <property type="match status" value="1"/>
</dbReference>
<keyword evidence="7" id="KW-0393">Immunoglobulin domain</keyword>
<evidence type="ECO:0000256" key="5">
    <source>
        <dbReference type="ARBA" id="ARBA00023157"/>
    </source>
</evidence>
<dbReference type="InterPro" id="IPR036179">
    <property type="entry name" value="Ig-like_dom_sf"/>
</dbReference>
<dbReference type="FunFam" id="2.60.40.10:FF:000005">
    <property type="entry name" value="Neuronal cell adhesion molecule"/>
    <property type="match status" value="1"/>
</dbReference>
<evidence type="ECO:0000259" key="9">
    <source>
        <dbReference type="PROSITE" id="PS50853"/>
    </source>
</evidence>
<evidence type="ECO:0000256" key="3">
    <source>
        <dbReference type="ARBA" id="ARBA00022737"/>
    </source>
</evidence>
<keyword evidence="5" id="KW-1015">Disulfide bond</keyword>
<dbReference type="InterPro" id="IPR007110">
    <property type="entry name" value="Ig-like_dom"/>
</dbReference>
<keyword evidence="4" id="KW-0472">Membrane</keyword>
<evidence type="ECO:0000256" key="6">
    <source>
        <dbReference type="ARBA" id="ARBA00023180"/>
    </source>
</evidence>
<dbReference type="PANTHER" id="PTHR44170:SF6">
    <property type="entry name" value="CONTACTIN"/>
    <property type="match status" value="1"/>
</dbReference>
<evidence type="ECO:0000259" key="8">
    <source>
        <dbReference type="PROSITE" id="PS50835"/>
    </source>
</evidence>
<dbReference type="SMART" id="SM00408">
    <property type="entry name" value="IGc2"/>
    <property type="match status" value="3"/>
</dbReference>
<feature type="domain" description="Fibronectin type-III" evidence="9">
    <location>
        <begin position="427"/>
        <end position="525"/>
    </location>
</feature>
<feature type="domain" description="Ig-like" evidence="8">
    <location>
        <begin position="12"/>
        <end position="92"/>
    </location>
</feature>
<protein>
    <recommendedName>
        <fullName evidence="12">Contactin</fullName>
    </recommendedName>
</protein>
<dbReference type="FunFam" id="2.60.40.10:FF:000032">
    <property type="entry name" value="palladin isoform X1"/>
    <property type="match status" value="1"/>
</dbReference>
<keyword evidence="3" id="KW-0677">Repeat</keyword>
<dbReference type="SUPFAM" id="SSF49265">
    <property type="entry name" value="Fibronectin type III"/>
    <property type="match status" value="2"/>
</dbReference>
<dbReference type="FunFam" id="2.60.40.10:FF:000035">
    <property type="entry name" value="Contactin 1"/>
    <property type="match status" value="1"/>
</dbReference>
<dbReference type="InterPro" id="IPR013783">
    <property type="entry name" value="Ig-like_fold"/>
</dbReference>
<dbReference type="SMART" id="SM00060">
    <property type="entry name" value="FN3"/>
    <property type="match status" value="4"/>
</dbReference>
<name>A0AAV8X7H9_9CUCU</name>
<organism evidence="10 11">
    <name type="scientific">Rhamnusium bicolor</name>
    <dbReference type="NCBI Taxonomy" id="1586634"/>
    <lineage>
        <taxon>Eukaryota</taxon>
        <taxon>Metazoa</taxon>
        <taxon>Ecdysozoa</taxon>
        <taxon>Arthropoda</taxon>
        <taxon>Hexapoda</taxon>
        <taxon>Insecta</taxon>
        <taxon>Pterygota</taxon>
        <taxon>Neoptera</taxon>
        <taxon>Endopterygota</taxon>
        <taxon>Coleoptera</taxon>
        <taxon>Polyphaga</taxon>
        <taxon>Cucujiformia</taxon>
        <taxon>Chrysomeloidea</taxon>
        <taxon>Cerambycidae</taxon>
        <taxon>Lepturinae</taxon>
        <taxon>Rhagiini</taxon>
        <taxon>Rhamnusium</taxon>
    </lineage>
</organism>
<proteinExistence type="predicted"/>
<feature type="domain" description="Ig-like" evidence="8">
    <location>
        <begin position="97"/>
        <end position="189"/>
    </location>
</feature>
<accession>A0AAV8X7H9</accession>
<reference evidence="10" key="1">
    <citation type="journal article" date="2023" name="Insect Mol. Biol.">
        <title>Genome sequencing provides insights into the evolution of gene families encoding plant cell wall-degrading enzymes in longhorned beetles.</title>
        <authorList>
            <person name="Shin N.R."/>
            <person name="Okamura Y."/>
            <person name="Kirsch R."/>
            <person name="Pauchet Y."/>
        </authorList>
    </citation>
    <scope>NUCLEOTIDE SEQUENCE</scope>
    <source>
        <strain evidence="10">RBIC_L_NR</strain>
    </source>
</reference>
<dbReference type="GO" id="GO:0005886">
    <property type="term" value="C:plasma membrane"/>
    <property type="evidence" value="ECO:0007669"/>
    <property type="project" value="UniProtKB-SubCell"/>
</dbReference>
<dbReference type="SMART" id="SM00409">
    <property type="entry name" value="IG"/>
    <property type="match status" value="3"/>
</dbReference>
<dbReference type="InterPro" id="IPR036116">
    <property type="entry name" value="FN3_sf"/>
</dbReference>